<protein>
    <submittedName>
        <fullName evidence="4">SDR family oxidoreductase</fullName>
    </submittedName>
</protein>
<accession>A0A504JDN8</accession>
<dbReference type="InterPro" id="IPR002347">
    <property type="entry name" value="SDR_fam"/>
</dbReference>
<dbReference type="SUPFAM" id="SSF51735">
    <property type="entry name" value="NAD(P)-binding Rossmann-fold domains"/>
    <property type="match status" value="1"/>
</dbReference>
<dbReference type="SMART" id="SM00822">
    <property type="entry name" value="PKS_KR"/>
    <property type="match status" value="1"/>
</dbReference>
<proteinExistence type="inferred from homology"/>
<dbReference type="EMBL" id="VFWZ01000001">
    <property type="protein sequence ID" value="TPN89166.1"/>
    <property type="molecule type" value="Genomic_DNA"/>
</dbReference>
<dbReference type="Gene3D" id="3.40.50.720">
    <property type="entry name" value="NAD(P)-binding Rossmann-like Domain"/>
    <property type="match status" value="1"/>
</dbReference>
<dbReference type="PRINTS" id="PR00081">
    <property type="entry name" value="GDHRDH"/>
</dbReference>
<dbReference type="InterPro" id="IPR057326">
    <property type="entry name" value="KR_dom"/>
</dbReference>
<dbReference type="CDD" id="cd05233">
    <property type="entry name" value="SDR_c"/>
    <property type="match status" value="1"/>
</dbReference>
<comment type="similarity">
    <text evidence="1">Belongs to the short-chain dehydrogenases/reductases (SDR) family.</text>
</comment>
<evidence type="ECO:0000256" key="2">
    <source>
        <dbReference type="ARBA" id="ARBA00023002"/>
    </source>
</evidence>
<evidence type="ECO:0000256" key="1">
    <source>
        <dbReference type="ARBA" id="ARBA00006484"/>
    </source>
</evidence>
<dbReference type="RefSeq" id="WP_140589498.1">
    <property type="nucleotide sequence ID" value="NZ_VFWZ01000001.1"/>
</dbReference>
<dbReference type="GO" id="GO:0016491">
    <property type="term" value="F:oxidoreductase activity"/>
    <property type="evidence" value="ECO:0007669"/>
    <property type="project" value="UniProtKB-KW"/>
</dbReference>
<evidence type="ECO:0000259" key="3">
    <source>
        <dbReference type="SMART" id="SM00822"/>
    </source>
</evidence>
<comment type="caution">
    <text evidence="4">The sequence shown here is derived from an EMBL/GenBank/DDBJ whole genome shotgun (WGS) entry which is preliminary data.</text>
</comment>
<dbReference type="OrthoDB" id="9803333at2"/>
<dbReference type="InterPro" id="IPR051122">
    <property type="entry name" value="SDR_DHRS6-like"/>
</dbReference>
<keyword evidence="2" id="KW-0560">Oxidoreductase</keyword>
<organism evidence="4 5">
    <name type="scientific">Aquimarina algicola</name>
    <dbReference type="NCBI Taxonomy" id="2589995"/>
    <lineage>
        <taxon>Bacteria</taxon>
        <taxon>Pseudomonadati</taxon>
        <taxon>Bacteroidota</taxon>
        <taxon>Flavobacteriia</taxon>
        <taxon>Flavobacteriales</taxon>
        <taxon>Flavobacteriaceae</taxon>
        <taxon>Aquimarina</taxon>
    </lineage>
</organism>
<sequence>MKKNILLIGGSHGIGFEIALKLYQEHNIYIASRTSENLGNLEVTHISYDASKDEIDTAALPDQIDGFVYCPGSINLKPFKMLTPKAFEEDMQINFMFLVKIIHDLLPKLKNSDQASLVFFSTVAVKVGMPFHTSIAAAKGAIEGFAKALAAEYAPQFRVNVIAPSLTDTPLAKRLLGNDKKKELMNNRHPMKRVGQAEDIANIAKFLLSDDSSWITGQVIGVDGGMSTLNVN</sequence>
<dbReference type="AlphaFoldDB" id="A0A504JDN8"/>
<gene>
    <name evidence="4" type="ORF">FHK87_02775</name>
</gene>
<dbReference type="InterPro" id="IPR036291">
    <property type="entry name" value="NAD(P)-bd_dom_sf"/>
</dbReference>
<feature type="domain" description="Ketoreductase" evidence="3">
    <location>
        <begin position="3"/>
        <end position="169"/>
    </location>
</feature>
<dbReference type="Proteomes" id="UP000315540">
    <property type="component" value="Unassembled WGS sequence"/>
</dbReference>
<keyword evidence="5" id="KW-1185">Reference proteome</keyword>
<dbReference type="PANTHER" id="PTHR43477:SF1">
    <property type="entry name" value="DIHYDROANTICAPSIN 7-DEHYDROGENASE"/>
    <property type="match status" value="1"/>
</dbReference>
<evidence type="ECO:0000313" key="4">
    <source>
        <dbReference type="EMBL" id="TPN89166.1"/>
    </source>
</evidence>
<name>A0A504JDN8_9FLAO</name>
<dbReference type="Pfam" id="PF13561">
    <property type="entry name" value="adh_short_C2"/>
    <property type="match status" value="1"/>
</dbReference>
<dbReference type="PANTHER" id="PTHR43477">
    <property type="entry name" value="DIHYDROANTICAPSIN 7-DEHYDROGENASE"/>
    <property type="match status" value="1"/>
</dbReference>
<evidence type="ECO:0000313" key="5">
    <source>
        <dbReference type="Proteomes" id="UP000315540"/>
    </source>
</evidence>
<reference evidence="4 5" key="1">
    <citation type="submission" date="2019-06" db="EMBL/GenBank/DDBJ databases">
        <authorList>
            <person name="Meng X."/>
        </authorList>
    </citation>
    <scope>NUCLEOTIDE SEQUENCE [LARGE SCALE GENOMIC DNA]</scope>
    <source>
        <strain evidence="4 5">M625</strain>
    </source>
</reference>